<reference evidence="2" key="1">
    <citation type="journal article" date="2020" name="bioRxiv">
        <title>Chromosome-level reference genome of the European wasp spider Argiope bruennichi: a resource for studies on range expansion and evolutionary adaptation.</title>
        <authorList>
            <person name="Sheffer M.M."/>
            <person name="Hoppe A."/>
            <person name="Krehenwinkel H."/>
            <person name="Uhl G."/>
            <person name="Kuss A.W."/>
            <person name="Jensen L."/>
            <person name="Jensen C."/>
            <person name="Gillespie R.G."/>
            <person name="Hoff K.J."/>
            <person name="Prost S."/>
        </authorList>
    </citation>
    <scope>NUCLEOTIDE SEQUENCE</scope>
</reference>
<evidence type="ECO:0000313" key="3">
    <source>
        <dbReference type="Proteomes" id="UP000807504"/>
    </source>
</evidence>
<reference evidence="2" key="2">
    <citation type="submission" date="2020-06" db="EMBL/GenBank/DDBJ databases">
        <authorList>
            <person name="Sheffer M."/>
        </authorList>
    </citation>
    <scope>NUCLEOTIDE SEQUENCE</scope>
</reference>
<evidence type="ECO:0000256" key="1">
    <source>
        <dbReference type="SAM" id="MobiDB-lite"/>
    </source>
</evidence>
<keyword evidence="3" id="KW-1185">Reference proteome</keyword>
<feature type="compositionally biased region" description="Polar residues" evidence="1">
    <location>
        <begin position="124"/>
        <end position="152"/>
    </location>
</feature>
<sequence length="318" mass="36944">MKVPSHQFGSVTEHPNDATRAKTDTQQEDKPESLNKPRIYRLRNWKKDGPIENKSIKKAPSIFDASSIVPMENIREYNFGNHGSTESDLTKRYYFPFRQKRLEEWVDSKESRPHKIRPWKSNHQENSTDSSEVSSTKNPDQPASTESPQSPDLSLPKSYSFPFRRKRLEHWMEIQENQKENLEITSSLPQWQTMDYSEFDPEFRMRRSLSGSALNSEELDSEKIDKEKDFSQSVEVTYVSNATDSTAPASPSNAINKIKAGFKDYFSKMKRESFKNSTSKGDSKRRHFRSFFQSKENVSLNVIEKKSSKLPLADVYKF</sequence>
<gene>
    <name evidence="2" type="ORF">HNY73_003223</name>
</gene>
<proteinExistence type="predicted"/>
<feature type="compositionally biased region" description="Basic and acidic residues" evidence="1">
    <location>
        <begin position="14"/>
        <end position="35"/>
    </location>
</feature>
<feature type="region of interest" description="Disordered" evidence="1">
    <location>
        <begin position="106"/>
        <end position="158"/>
    </location>
</feature>
<accession>A0A8T0G0M1</accession>
<evidence type="ECO:0000313" key="2">
    <source>
        <dbReference type="EMBL" id="KAF8795369.1"/>
    </source>
</evidence>
<dbReference type="EMBL" id="JABXBU010000002">
    <property type="protein sequence ID" value="KAF8795369.1"/>
    <property type="molecule type" value="Genomic_DNA"/>
</dbReference>
<name>A0A8T0G0M1_ARGBR</name>
<dbReference type="Proteomes" id="UP000807504">
    <property type="component" value="Unassembled WGS sequence"/>
</dbReference>
<organism evidence="2 3">
    <name type="scientific">Argiope bruennichi</name>
    <name type="common">Wasp spider</name>
    <name type="synonym">Aranea bruennichi</name>
    <dbReference type="NCBI Taxonomy" id="94029"/>
    <lineage>
        <taxon>Eukaryota</taxon>
        <taxon>Metazoa</taxon>
        <taxon>Ecdysozoa</taxon>
        <taxon>Arthropoda</taxon>
        <taxon>Chelicerata</taxon>
        <taxon>Arachnida</taxon>
        <taxon>Araneae</taxon>
        <taxon>Araneomorphae</taxon>
        <taxon>Entelegynae</taxon>
        <taxon>Araneoidea</taxon>
        <taxon>Araneidae</taxon>
        <taxon>Argiope</taxon>
    </lineage>
</organism>
<dbReference type="AlphaFoldDB" id="A0A8T0G0M1"/>
<comment type="caution">
    <text evidence="2">The sequence shown here is derived from an EMBL/GenBank/DDBJ whole genome shotgun (WGS) entry which is preliminary data.</text>
</comment>
<feature type="region of interest" description="Disordered" evidence="1">
    <location>
        <begin position="1"/>
        <end position="61"/>
    </location>
</feature>
<feature type="compositionally biased region" description="Basic and acidic residues" evidence="1">
    <location>
        <begin position="45"/>
        <end position="55"/>
    </location>
</feature>
<protein>
    <submittedName>
        <fullName evidence="2">Uncharacterized protein</fullName>
    </submittedName>
</protein>